<dbReference type="InParanoid" id="Q5DX38"/>
<dbReference type="Pfam" id="PF10316">
    <property type="entry name" value="7TM_GPCR_Srbc"/>
    <property type="match status" value="1"/>
</dbReference>
<dbReference type="PANTHER" id="PTHR46418:SF1">
    <property type="entry name" value="G-PROTEIN COUPLED RECEPTORS FAMILY 1 PROFILE DOMAIN-CONTAINING PROTEIN-RELATED"/>
    <property type="match status" value="1"/>
</dbReference>
<feature type="transmembrane region" description="Helical" evidence="1">
    <location>
        <begin position="42"/>
        <end position="62"/>
    </location>
</feature>
<dbReference type="GO" id="GO:0097730">
    <property type="term" value="C:non-motile cilium"/>
    <property type="evidence" value="ECO:0000318"/>
    <property type="project" value="GO_Central"/>
</dbReference>
<protein>
    <submittedName>
        <fullName evidence="2">Serpentine Receptor, class BC (Class B-like)</fullName>
    </submittedName>
</protein>
<dbReference type="FunCoup" id="Q5DX38">
    <property type="interactions" value="6"/>
</dbReference>
<evidence type="ECO:0000256" key="1">
    <source>
        <dbReference type="SAM" id="Phobius"/>
    </source>
</evidence>
<dbReference type="PANTHER" id="PTHR46418">
    <property type="entry name" value="SRBC-64-RELATED-RELATED"/>
    <property type="match status" value="1"/>
</dbReference>
<dbReference type="WormBase" id="F30B5.8">
    <property type="protein sequence ID" value="CE38069"/>
    <property type="gene ID" value="WBGene00044092"/>
    <property type="gene designation" value="srbc-71"/>
</dbReference>
<dbReference type="UCSC" id="F30B5.8">
    <property type="organism name" value="c. elegans"/>
</dbReference>
<dbReference type="PaxDb" id="6239-F30B5.8"/>
<keyword evidence="3" id="KW-1185">Reference proteome</keyword>
<dbReference type="EMBL" id="BX284604">
    <property type="protein sequence ID" value="CCD70273.1"/>
    <property type="molecule type" value="Genomic_DNA"/>
</dbReference>
<accession>Q5DX38</accession>
<keyword evidence="1" id="KW-0472">Membrane</keyword>
<evidence type="ECO:0000313" key="4">
    <source>
        <dbReference type="WormBase" id="F30B5.8"/>
    </source>
</evidence>
<dbReference type="AGR" id="WB:WBGene00044092"/>
<evidence type="ECO:0000313" key="3">
    <source>
        <dbReference type="Proteomes" id="UP000001940"/>
    </source>
</evidence>
<dbReference type="RefSeq" id="NP_001023162.1">
    <property type="nucleotide sequence ID" value="NM_001027991.3"/>
</dbReference>
<feature type="transmembrane region" description="Helical" evidence="1">
    <location>
        <begin position="243"/>
        <end position="265"/>
    </location>
</feature>
<feature type="transmembrane region" description="Helical" evidence="1">
    <location>
        <begin position="216"/>
        <end position="237"/>
    </location>
</feature>
<keyword evidence="2" id="KW-0675">Receptor</keyword>
<dbReference type="GO" id="GO:0004930">
    <property type="term" value="F:G protein-coupled receptor activity"/>
    <property type="evidence" value="ECO:0000318"/>
    <property type="project" value="GO_Central"/>
</dbReference>
<feature type="transmembrane region" description="Helical" evidence="1">
    <location>
        <begin position="178"/>
        <end position="196"/>
    </location>
</feature>
<dbReference type="InterPro" id="IPR019420">
    <property type="entry name" value="7TM_GPCR_serpentine_rcpt_Srbc"/>
</dbReference>
<dbReference type="Proteomes" id="UP000001940">
    <property type="component" value="Chromosome IV"/>
</dbReference>
<keyword evidence="1" id="KW-0812">Transmembrane</keyword>
<dbReference type="GO" id="GO:1990075">
    <property type="term" value="C:periciliary membrane compartment"/>
    <property type="evidence" value="ECO:0000318"/>
    <property type="project" value="GO_Central"/>
</dbReference>
<name>Q5DX38_CAEEL</name>
<dbReference type="PhylomeDB" id="Q5DX38"/>
<dbReference type="CTD" id="3564793"/>
<feature type="transmembrane region" description="Helical" evidence="1">
    <location>
        <begin position="125"/>
        <end position="144"/>
    </location>
</feature>
<sequence length="294" mass="33684">MPLVVVVSTAIVVFLCETICFLNLRLLFTIFYLKKIAFKQDLTLVYLILAGDAGYSFSLGLNKAYILSITFSRFFMIKNMMLFIIIMCNIFGVIRTTLIFSIAFLRVIAICFPVSYYNNRSKIPLYGMSTILCLLIFFDQYMMFGYCNNVFDVPLECDNAKCAYNQCYFEFWMFREKLVYVCISTLSVVLVFRLFVWKCCSKNQSAHTFSKATQIALLDSAVVIFSNILPVFVSSQLSNIDFLITSSMTTVCRNLGLMISTVIIYRIFMRDKKSATIVTRVTPSVRPTSIIHSI</sequence>
<dbReference type="AlphaFoldDB" id="Q5DX38"/>
<organism evidence="2 3">
    <name type="scientific">Caenorhabditis elegans</name>
    <dbReference type="NCBI Taxonomy" id="6239"/>
    <lineage>
        <taxon>Eukaryota</taxon>
        <taxon>Metazoa</taxon>
        <taxon>Ecdysozoa</taxon>
        <taxon>Nematoda</taxon>
        <taxon>Chromadorea</taxon>
        <taxon>Rhabditida</taxon>
        <taxon>Rhabditina</taxon>
        <taxon>Rhabditomorpha</taxon>
        <taxon>Rhabditoidea</taxon>
        <taxon>Rhabditidae</taxon>
        <taxon>Peloderinae</taxon>
        <taxon>Caenorhabditis</taxon>
    </lineage>
</organism>
<evidence type="ECO:0000313" key="2">
    <source>
        <dbReference type="EMBL" id="CCD70273.1"/>
    </source>
</evidence>
<gene>
    <name evidence="2 4" type="primary">srbc-71</name>
    <name evidence="2" type="ORF">CELE_F30B5.8</name>
    <name evidence="4" type="ORF">F30B5.8</name>
</gene>
<dbReference type="GeneID" id="3564793"/>
<dbReference type="SMR" id="Q5DX38"/>
<keyword evidence="1" id="KW-1133">Transmembrane helix</keyword>
<dbReference type="GO" id="GO:0007186">
    <property type="term" value="P:G protein-coupled receptor signaling pathway"/>
    <property type="evidence" value="ECO:0000318"/>
    <property type="project" value="GO_Central"/>
</dbReference>
<dbReference type="HOGENOM" id="CLU_059075_0_1_1"/>
<proteinExistence type="predicted"/>
<dbReference type="KEGG" id="cel:CELE_F30B5.8"/>
<reference evidence="2 3" key="1">
    <citation type="journal article" date="1998" name="Science">
        <title>Genome sequence of the nematode C. elegans: a platform for investigating biology.</title>
        <authorList>
            <consortium name="The C. elegans sequencing consortium"/>
            <person name="Sulson J.E."/>
            <person name="Waterston R."/>
        </authorList>
    </citation>
    <scope>NUCLEOTIDE SEQUENCE [LARGE SCALE GENOMIC DNA]</scope>
    <source>
        <strain evidence="2 3">Bristol N2</strain>
    </source>
</reference>